<dbReference type="SMART" id="SM00419">
    <property type="entry name" value="HTH_CRP"/>
    <property type="match status" value="1"/>
</dbReference>
<sequence length="249" mass="28662">MEDLSPRLDRFFQKLRSREALIAADVDAIRALPFKLRTLTPSQYMVREGQLPQRFGIICDGFAYRQKLTIEGDRQIAMILVPGDMLDLPNLFLRESDHDIQALTALTMAEVPLEAVRELVLARPMIARALWTDSLVEGSITREWLLNVGRRNARTRIAHLLCEFQLRLESIGQGEAEGYELPMTQEQLGDALGLTPVHVNRMLQSLEREGLIHRRQRRIKVQDWPKLRLAGQFNQRYLHLTNVKPSANF</sequence>
<dbReference type="OrthoDB" id="6155297at2"/>
<proteinExistence type="predicted"/>
<evidence type="ECO:0000256" key="3">
    <source>
        <dbReference type="ARBA" id="ARBA00023163"/>
    </source>
</evidence>
<dbReference type="CDD" id="cd00038">
    <property type="entry name" value="CAP_ED"/>
    <property type="match status" value="1"/>
</dbReference>
<dbReference type="RefSeq" id="WP_140865994.1">
    <property type="nucleotide sequence ID" value="NZ_RCZK01000001.1"/>
</dbReference>
<evidence type="ECO:0000256" key="1">
    <source>
        <dbReference type="ARBA" id="ARBA00023015"/>
    </source>
</evidence>
<accession>A0A502CUB3</accession>
<reference evidence="5 6" key="1">
    <citation type="journal article" date="2019" name="Environ. Microbiol.">
        <title>Species interactions and distinct microbial communities in high Arctic permafrost affected cryosols are associated with the CH4 and CO2 gas fluxes.</title>
        <authorList>
            <person name="Altshuler I."/>
            <person name="Hamel J."/>
            <person name="Turney S."/>
            <person name="Magnuson E."/>
            <person name="Levesque R."/>
            <person name="Greer C."/>
            <person name="Whyte L.G."/>
        </authorList>
    </citation>
    <scope>NUCLEOTIDE SEQUENCE [LARGE SCALE GENOMIC DNA]</scope>
    <source>
        <strain evidence="5 6">S5.1</strain>
    </source>
</reference>
<evidence type="ECO:0000313" key="5">
    <source>
        <dbReference type="EMBL" id="TPG15709.1"/>
    </source>
</evidence>
<dbReference type="Proteomes" id="UP000318413">
    <property type="component" value="Unassembled WGS sequence"/>
</dbReference>
<dbReference type="SUPFAM" id="SSF46785">
    <property type="entry name" value="Winged helix' DNA-binding domain"/>
    <property type="match status" value="1"/>
</dbReference>
<dbReference type="Gene3D" id="2.60.120.10">
    <property type="entry name" value="Jelly Rolls"/>
    <property type="match status" value="1"/>
</dbReference>
<dbReference type="Pfam" id="PF00027">
    <property type="entry name" value="cNMP_binding"/>
    <property type="match status" value="1"/>
</dbReference>
<dbReference type="PROSITE" id="PS51063">
    <property type="entry name" value="HTH_CRP_2"/>
    <property type="match status" value="1"/>
</dbReference>
<keyword evidence="6" id="KW-1185">Reference proteome</keyword>
<dbReference type="GO" id="GO:0006355">
    <property type="term" value="P:regulation of DNA-templated transcription"/>
    <property type="evidence" value="ECO:0007669"/>
    <property type="project" value="InterPro"/>
</dbReference>
<protein>
    <submittedName>
        <fullName evidence="5">Crp/Fnr family transcriptional regulator</fullName>
    </submittedName>
</protein>
<feature type="domain" description="HTH crp-type" evidence="4">
    <location>
        <begin position="151"/>
        <end position="225"/>
    </location>
</feature>
<dbReference type="Gene3D" id="1.10.10.10">
    <property type="entry name" value="Winged helix-like DNA-binding domain superfamily/Winged helix DNA-binding domain"/>
    <property type="match status" value="1"/>
</dbReference>
<keyword evidence="2" id="KW-0238">DNA-binding</keyword>
<evidence type="ECO:0000313" key="6">
    <source>
        <dbReference type="Proteomes" id="UP000318413"/>
    </source>
</evidence>
<keyword evidence="1" id="KW-0805">Transcription regulation</keyword>
<gene>
    <name evidence="5" type="ORF">EAH84_00260</name>
</gene>
<dbReference type="InterPro" id="IPR018490">
    <property type="entry name" value="cNMP-bd_dom_sf"/>
</dbReference>
<dbReference type="InterPro" id="IPR012318">
    <property type="entry name" value="HTH_CRP"/>
</dbReference>
<evidence type="ECO:0000259" key="4">
    <source>
        <dbReference type="PROSITE" id="PS51063"/>
    </source>
</evidence>
<dbReference type="SUPFAM" id="SSF51206">
    <property type="entry name" value="cAMP-binding domain-like"/>
    <property type="match status" value="1"/>
</dbReference>
<name>A0A502CUB3_9SPHN</name>
<dbReference type="EMBL" id="RCZK01000001">
    <property type="protein sequence ID" value="TPG15709.1"/>
    <property type="molecule type" value="Genomic_DNA"/>
</dbReference>
<dbReference type="GO" id="GO:0003677">
    <property type="term" value="F:DNA binding"/>
    <property type="evidence" value="ECO:0007669"/>
    <property type="project" value="UniProtKB-KW"/>
</dbReference>
<dbReference type="Pfam" id="PF13545">
    <property type="entry name" value="HTH_Crp_2"/>
    <property type="match status" value="1"/>
</dbReference>
<dbReference type="InterPro" id="IPR000595">
    <property type="entry name" value="cNMP-bd_dom"/>
</dbReference>
<keyword evidence="3" id="KW-0804">Transcription</keyword>
<comment type="caution">
    <text evidence="5">The sequence shown here is derived from an EMBL/GenBank/DDBJ whole genome shotgun (WGS) entry which is preliminary data.</text>
</comment>
<dbReference type="InterPro" id="IPR014710">
    <property type="entry name" value="RmlC-like_jellyroll"/>
</dbReference>
<evidence type="ECO:0000256" key="2">
    <source>
        <dbReference type="ARBA" id="ARBA00023125"/>
    </source>
</evidence>
<dbReference type="InterPro" id="IPR036390">
    <property type="entry name" value="WH_DNA-bd_sf"/>
</dbReference>
<dbReference type="AlphaFoldDB" id="A0A502CUB3"/>
<dbReference type="PRINTS" id="PR00034">
    <property type="entry name" value="HTHCRP"/>
</dbReference>
<organism evidence="5 6">
    <name type="scientific">Sphingomonas oligophenolica</name>
    <dbReference type="NCBI Taxonomy" id="301154"/>
    <lineage>
        <taxon>Bacteria</taxon>
        <taxon>Pseudomonadati</taxon>
        <taxon>Pseudomonadota</taxon>
        <taxon>Alphaproteobacteria</taxon>
        <taxon>Sphingomonadales</taxon>
        <taxon>Sphingomonadaceae</taxon>
        <taxon>Sphingomonas</taxon>
    </lineage>
</organism>
<dbReference type="InterPro" id="IPR036388">
    <property type="entry name" value="WH-like_DNA-bd_sf"/>
</dbReference>